<gene>
    <name evidence="2" type="ORF">METZ01_LOCUS108643</name>
</gene>
<dbReference type="SUPFAM" id="SSF89796">
    <property type="entry name" value="CoA-transferase family III (CaiB/BaiF)"/>
    <property type="match status" value="1"/>
</dbReference>
<name>A0A381WTE3_9ZZZZ</name>
<evidence type="ECO:0000256" key="1">
    <source>
        <dbReference type="ARBA" id="ARBA00022679"/>
    </source>
</evidence>
<dbReference type="PANTHER" id="PTHR48207">
    <property type="entry name" value="SUCCINATE--HYDROXYMETHYLGLUTARATE COA-TRANSFERASE"/>
    <property type="match status" value="1"/>
</dbReference>
<dbReference type="Gene3D" id="3.30.1540.10">
    <property type="entry name" value="formyl-coa transferase, domain 3"/>
    <property type="match status" value="1"/>
</dbReference>
<sequence>MSGPLKGYRVLELTSTVSGPFAAMMLADQGADVIKVEPPGIGDLARVMGTMKQGVGAMFSVLNRNKRCVCLDLKNPEEIKILKDLIKDADVLIENYRPGVVKKLGIDYESVSKINPKIVYTSISGYGQSGPYQNRKVYDPLIQATTGIAHAQNKEKPELVRTIIYDKVTALTAAQAITSALLQKEREGKGQFLSISMMESALYYNWPDMMMTQTFFEGGEQIGELADLFEIYETKDGAVMIILIATDEVFTKFCNIYDLNLHKDERFINPAARVINQSLLTPLVNEATKKLSSNELVNKLDEEEIPASIVNKIDEVYKDEQVLSQESLVEINHPELGKMRMPKPPATFIGQKNFPSSLAPILGADTREVLTELGVEEKKIQSMEEREKANKEIIEAMMAAEESNS</sequence>
<dbReference type="InterPro" id="IPR003673">
    <property type="entry name" value="CoA-Trfase_fam_III"/>
</dbReference>
<evidence type="ECO:0008006" key="3">
    <source>
        <dbReference type="Google" id="ProtNLM"/>
    </source>
</evidence>
<dbReference type="Pfam" id="PF02515">
    <property type="entry name" value="CoA_transf_3"/>
    <property type="match status" value="1"/>
</dbReference>
<reference evidence="2" key="1">
    <citation type="submission" date="2018-05" db="EMBL/GenBank/DDBJ databases">
        <authorList>
            <person name="Lanie J.A."/>
            <person name="Ng W.-L."/>
            <person name="Kazmierczak K.M."/>
            <person name="Andrzejewski T.M."/>
            <person name="Davidsen T.M."/>
            <person name="Wayne K.J."/>
            <person name="Tettelin H."/>
            <person name="Glass J.I."/>
            <person name="Rusch D."/>
            <person name="Podicherti R."/>
            <person name="Tsui H.-C.T."/>
            <person name="Winkler M.E."/>
        </authorList>
    </citation>
    <scope>NUCLEOTIDE SEQUENCE</scope>
</reference>
<dbReference type="PANTHER" id="PTHR48207:SF3">
    <property type="entry name" value="SUCCINATE--HYDROXYMETHYLGLUTARATE COA-TRANSFERASE"/>
    <property type="match status" value="1"/>
</dbReference>
<organism evidence="2">
    <name type="scientific">marine metagenome</name>
    <dbReference type="NCBI Taxonomy" id="408172"/>
    <lineage>
        <taxon>unclassified sequences</taxon>
        <taxon>metagenomes</taxon>
        <taxon>ecological metagenomes</taxon>
    </lineage>
</organism>
<protein>
    <recommendedName>
        <fullName evidence="3">Carnitine dehydratase</fullName>
    </recommendedName>
</protein>
<evidence type="ECO:0000313" key="2">
    <source>
        <dbReference type="EMBL" id="SVA55789.1"/>
    </source>
</evidence>
<dbReference type="GO" id="GO:0008410">
    <property type="term" value="F:CoA-transferase activity"/>
    <property type="evidence" value="ECO:0007669"/>
    <property type="project" value="TreeGrafter"/>
</dbReference>
<dbReference type="InterPro" id="IPR050483">
    <property type="entry name" value="CoA-transferase_III_domain"/>
</dbReference>
<dbReference type="AlphaFoldDB" id="A0A381WTE3"/>
<dbReference type="InterPro" id="IPR044855">
    <property type="entry name" value="CoA-Trfase_III_dom3_sf"/>
</dbReference>
<keyword evidence="1" id="KW-0808">Transferase</keyword>
<accession>A0A381WTE3</accession>
<dbReference type="InterPro" id="IPR023606">
    <property type="entry name" value="CoA-Trfase_III_dom_1_sf"/>
</dbReference>
<proteinExistence type="predicted"/>
<dbReference type="Gene3D" id="3.40.50.10540">
    <property type="entry name" value="Crotonobetainyl-coa:carnitine coa-transferase, domain 1"/>
    <property type="match status" value="1"/>
</dbReference>
<dbReference type="EMBL" id="UINC01012826">
    <property type="protein sequence ID" value="SVA55789.1"/>
    <property type="molecule type" value="Genomic_DNA"/>
</dbReference>